<evidence type="ECO:0000313" key="1">
    <source>
        <dbReference type="EMBL" id="GBN25314.1"/>
    </source>
</evidence>
<name>A0A4Y2MFR4_ARAVE</name>
<dbReference type="EMBL" id="BGPR01007226">
    <property type="protein sequence ID" value="GBN25314.1"/>
    <property type="molecule type" value="Genomic_DNA"/>
</dbReference>
<protein>
    <submittedName>
        <fullName evidence="1">Uncharacterized protein</fullName>
    </submittedName>
</protein>
<evidence type="ECO:0000313" key="2">
    <source>
        <dbReference type="Proteomes" id="UP000499080"/>
    </source>
</evidence>
<proteinExistence type="predicted"/>
<accession>A0A4Y2MFR4</accession>
<keyword evidence="2" id="KW-1185">Reference proteome</keyword>
<dbReference type="AlphaFoldDB" id="A0A4Y2MFR4"/>
<reference evidence="1 2" key="1">
    <citation type="journal article" date="2019" name="Sci. Rep.">
        <title>Orb-weaving spider Araneus ventricosus genome elucidates the spidroin gene catalogue.</title>
        <authorList>
            <person name="Kono N."/>
            <person name="Nakamura H."/>
            <person name="Ohtoshi R."/>
            <person name="Moran D.A.P."/>
            <person name="Shinohara A."/>
            <person name="Yoshida Y."/>
            <person name="Fujiwara M."/>
            <person name="Mori M."/>
            <person name="Tomita M."/>
            <person name="Arakawa K."/>
        </authorList>
    </citation>
    <scope>NUCLEOTIDE SEQUENCE [LARGE SCALE GENOMIC DNA]</scope>
</reference>
<comment type="caution">
    <text evidence="1">The sequence shown here is derived from an EMBL/GenBank/DDBJ whole genome shotgun (WGS) entry which is preliminary data.</text>
</comment>
<gene>
    <name evidence="1" type="ORF">AVEN_132781_1</name>
</gene>
<organism evidence="1 2">
    <name type="scientific">Araneus ventricosus</name>
    <name type="common">Orbweaver spider</name>
    <name type="synonym">Epeira ventricosa</name>
    <dbReference type="NCBI Taxonomy" id="182803"/>
    <lineage>
        <taxon>Eukaryota</taxon>
        <taxon>Metazoa</taxon>
        <taxon>Ecdysozoa</taxon>
        <taxon>Arthropoda</taxon>
        <taxon>Chelicerata</taxon>
        <taxon>Arachnida</taxon>
        <taxon>Araneae</taxon>
        <taxon>Araneomorphae</taxon>
        <taxon>Entelegynae</taxon>
        <taxon>Araneoidea</taxon>
        <taxon>Araneidae</taxon>
        <taxon>Araneus</taxon>
    </lineage>
</organism>
<dbReference type="Proteomes" id="UP000499080">
    <property type="component" value="Unassembled WGS sequence"/>
</dbReference>
<sequence length="104" mass="11857">MRRLLPRLFVRRHVPALCYEMRHRLCAMKCVITLNWESCVAAVLPSGECSRRRNFSTGTESRCSSGSHHCAVRRLLVLCFMSASHHFGNTQFRNGDLLVPSHVS</sequence>